<evidence type="ECO:0000313" key="3">
    <source>
        <dbReference type="Proteomes" id="UP000297245"/>
    </source>
</evidence>
<feature type="transmembrane region" description="Helical" evidence="1">
    <location>
        <begin position="257"/>
        <end position="282"/>
    </location>
</feature>
<name>A0A4S8M2W8_DENBC</name>
<dbReference type="AlphaFoldDB" id="A0A4S8M2W8"/>
<feature type="transmembrane region" description="Helical" evidence="1">
    <location>
        <begin position="63"/>
        <end position="90"/>
    </location>
</feature>
<keyword evidence="3" id="KW-1185">Reference proteome</keyword>
<feature type="transmembrane region" description="Helical" evidence="1">
    <location>
        <begin position="183"/>
        <end position="206"/>
    </location>
</feature>
<evidence type="ECO:0008006" key="4">
    <source>
        <dbReference type="Google" id="ProtNLM"/>
    </source>
</evidence>
<evidence type="ECO:0000313" key="2">
    <source>
        <dbReference type="EMBL" id="THU96033.1"/>
    </source>
</evidence>
<sequence length="311" mass="35526">MPELSLRAQQSQPLSDFDLLIVKGWIALTAVGCWLYGIYVTLSLFAFYSFFTKRVFQLKVRIGLFLITLITLLTATASMILNTQFIFLDISSFSFNANPDLTSLLVKVDIAINLLERIHFIISDAIVVWRAWMLFPQHTTVKIILICCMIGSCTGTFLNAGLLSRKILQDPNFDGGKIEILMMTLPLLITNVTATFLIGYKAWTYFWTIRARFLFRNTTSSIKIQKFLLLLIESGFIYCILWIIYTIITLLEGQNSIAFQIYAIAMPLLSAIYPILIILITVSENSKDVPLEMDSRSVGYRNSFELIRRYQ</sequence>
<gene>
    <name evidence="2" type="ORF">K435DRAFT_839217</name>
</gene>
<feature type="transmembrane region" description="Helical" evidence="1">
    <location>
        <begin position="110"/>
        <end position="131"/>
    </location>
</feature>
<dbReference type="EMBL" id="ML179186">
    <property type="protein sequence ID" value="THU96033.1"/>
    <property type="molecule type" value="Genomic_DNA"/>
</dbReference>
<feature type="transmembrane region" description="Helical" evidence="1">
    <location>
        <begin position="227"/>
        <end position="251"/>
    </location>
</feature>
<keyword evidence="1" id="KW-0812">Transmembrane</keyword>
<feature type="transmembrane region" description="Helical" evidence="1">
    <location>
        <begin position="25"/>
        <end position="51"/>
    </location>
</feature>
<organism evidence="2 3">
    <name type="scientific">Dendrothele bispora (strain CBS 962.96)</name>
    <dbReference type="NCBI Taxonomy" id="1314807"/>
    <lineage>
        <taxon>Eukaryota</taxon>
        <taxon>Fungi</taxon>
        <taxon>Dikarya</taxon>
        <taxon>Basidiomycota</taxon>
        <taxon>Agaricomycotina</taxon>
        <taxon>Agaricomycetes</taxon>
        <taxon>Agaricomycetidae</taxon>
        <taxon>Agaricales</taxon>
        <taxon>Agaricales incertae sedis</taxon>
        <taxon>Dendrothele</taxon>
    </lineage>
</organism>
<feature type="transmembrane region" description="Helical" evidence="1">
    <location>
        <begin position="143"/>
        <end position="163"/>
    </location>
</feature>
<accession>A0A4S8M2W8</accession>
<proteinExistence type="predicted"/>
<keyword evidence="1" id="KW-0472">Membrane</keyword>
<dbReference type="Proteomes" id="UP000297245">
    <property type="component" value="Unassembled WGS sequence"/>
</dbReference>
<keyword evidence="1" id="KW-1133">Transmembrane helix</keyword>
<protein>
    <recommendedName>
        <fullName evidence="4">Family A G protein-coupled receptor-like protein</fullName>
    </recommendedName>
</protein>
<evidence type="ECO:0000256" key="1">
    <source>
        <dbReference type="SAM" id="Phobius"/>
    </source>
</evidence>
<reference evidence="2 3" key="1">
    <citation type="journal article" date="2019" name="Nat. Ecol. Evol.">
        <title>Megaphylogeny resolves global patterns of mushroom evolution.</title>
        <authorList>
            <person name="Varga T."/>
            <person name="Krizsan K."/>
            <person name="Foldi C."/>
            <person name="Dima B."/>
            <person name="Sanchez-Garcia M."/>
            <person name="Sanchez-Ramirez S."/>
            <person name="Szollosi G.J."/>
            <person name="Szarkandi J.G."/>
            <person name="Papp V."/>
            <person name="Albert L."/>
            <person name="Andreopoulos W."/>
            <person name="Angelini C."/>
            <person name="Antonin V."/>
            <person name="Barry K.W."/>
            <person name="Bougher N.L."/>
            <person name="Buchanan P."/>
            <person name="Buyck B."/>
            <person name="Bense V."/>
            <person name="Catcheside P."/>
            <person name="Chovatia M."/>
            <person name="Cooper J."/>
            <person name="Damon W."/>
            <person name="Desjardin D."/>
            <person name="Finy P."/>
            <person name="Geml J."/>
            <person name="Haridas S."/>
            <person name="Hughes K."/>
            <person name="Justo A."/>
            <person name="Karasinski D."/>
            <person name="Kautmanova I."/>
            <person name="Kiss B."/>
            <person name="Kocsube S."/>
            <person name="Kotiranta H."/>
            <person name="LaButti K.M."/>
            <person name="Lechner B.E."/>
            <person name="Liimatainen K."/>
            <person name="Lipzen A."/>
            <person name="Lukacs Z."/>
            <person name="Mihaltcheva S."/>
            <person name="Morgado L.N."/>
            <person name="Niskanen T."/>
            <person name="Noordeloos M.E."/>
            <person name="Ohm R.A."/>
            <person name="Ortiz-Santana B."/>
            <person name="Ovrebo C."/>
            <person name="Racz N."/>
            <person name="Riley R."/>
            <person name="Savchenko A."/>
            <person name="Shiryaev A."/>
            <person name="Soop K."/>
            <person name="Spirin V."/>
            <person name="Szebenyi C."/>
            <person name="Tomsovsky M."/>
            <person name="Tulloss R.E."/>
            <person name="Uehling J."/>
            <person name="Grigoriev I.V."/>
            <person name="Vagvolgyi C."/>
            <person name="Papp T."/>
            <person name="Martin F.M."/>
            <person name="Miettinen O."/>
            <person name="Hibbett D.S."/>
            <person name="Nagy L.G."/>
        </authorList>
    </citation>
    <scope>NUCLEOTIDE SEQUENCE [LARGE SCALE GENOMIC DNA]</scope>
    <source>
        <strain evidence="2 3">CBS 962.96</strain>
    </source>
</reference>